<evidence type="ECO:0000259" key="3">
    <source>
        <dbReference type="PROSITE" id="PS50801"/>
    </source>
</evidence>
<dbReference type="OrthoDB" id="9808221at2"/>
<gene>
    <name evidence="4" type="primary">btrV</name>
    <name evidence="5" type="ORF">CC99x_003210</name>
    <name evidence="4" type="ORF">CC99x_01399</name>
</gene>
<dbReference type="InterPro" id="IPR036513">
    <property type="entry name" value="STAS_dom_sf"/>
</dbReference>
<comment type="similarity">
    <text evidence="1 2">Belongs to the anti-sigma-factor antagonist family.</text>
</comment>
<dbReference type="InterPro" id="IPR002645">
    <property type="entry name" value="STAS_dom"/>
</dbReference>
<reference evidence="5" key="3">
    <citation type="submission" date="2021-06" db="EMBL/GenBank/DDBJ databases">
        <title>Genomic Description and Analysis of Intracellular Bacteria, Candidatus Berkiella cookevillensis and Candidatus Berkiella aquae.</title>
        <authorList>
            <person name="Kidane D.T."/>
            <person name="Mehari Y.T."/>
            <person name="Rice F.C."/>
            <person name="Arivett B.A."/>
            <person name="Farone A.L."/>
            <person name="Berk S.G."/>
            <person name="Farone M.B."/>
        </authorList>
    </citation>
    <scope>NUCLEOTIDE SEQUENCE</scope>
    <source>
        <strain evidence="5">CC99</strain>
    </source>
</reference>
<reference evidence="4" key="1">
    <citation type="submission" date="2015-09" db="EMBL/GenBank/DDBJ databases">
        <title>Draft Genome Sequences of Two Novel Amoeba-resistant Intranuclear Bacteria, Candidatus Berkiella cookevillensis and Candidatus Berkiella aquae.</title>
        <authorList>
            <person name="Mehari Y.T."/>
            <person name="Arivett B.A."/>
            <person name="Farone A.L."/>
            <person name="Gunderson J.H."/>
            <person name="Farone M.B."/>
        </authorList>
    </citation>
    <scope>NUCLEOTIDE SEQUENCE [LARGE SCALE GENOMIC DNA]</scope>
    <source>
        <strain evidence="4">CC99</strain>
    </source>
</reference>
<dbReference type="Gene3D" id="3.30.750.24">
    <property type="entry name" value="STAS domain"/>
    <property type="match status" value="1"/>
</dbReference>
<protein>
    <recommendedName>
        <fullName evidence="2">Anti-sigma factor antagonist</fullName>
    </recommendedName>
</protein>
<proteinExistence type="inferred from homology"/>
<name>A0A0Q9YM03_9GAMM</name>
<dbReference type="EMBL" id="LKHV01000006">
    <property type="protein sequence ID" value="KRG18514.1"/>
    <property type="molecule type" value="Genomic_DNA"/>
</dbReference>
<dbReference type="STRING" id="437022.CC99x_01399"/>
<dbReference type="InterPro" id="IPR003658">
    <property type="entry name" value="Anti-sigma_ant"/>
</dbReference>
<dbReference type="Proteomes" id="UP000051494">
    <property type="component" value="Unassembled WGS sequence"/>
</dbReference>
<organism evidence="4">
    <name type="scientific">Candidatus Berkiella cookevillensis</name>
    <dbReference type="NCBI Taxonomy" id="437022"/>
    <lineage>
        <taxon>Bacteria</taxon>
        <taxon>Pseudomonadati</taxon>
        <taxon>Pseudomonadota</taxon>
        <taxon>Gammaproteobacteria</taxon>
        <taxon>Candidatus Berkiellales</taxon>
        <taxon>Candidatus Berkiellaceae</taxon>
        <taxon>Candidatus Berkiella</taxon>
    </lineage>
</organism>
<dbReference type="GO" id="GO:0043856">
    <property type="term" value="F:anti-sigma factor antagonist activity"/>
    <property type="evidence" value="ECO:0007669"/>
    <property type="project" value="InterPro"/>
</dbReference>
<dbReference type="NCBIfam" id="TIGR00377">
    <property type="entry name" value="ant_ant_sig"/>
    <property type="match status" value="1"/>
</dbReference>
<evidence type="ECO:0000313" key="5">
    <source>
        <dbReference type="EMBL" id="MCS5707907.1"/>
    </source>
</evidence>
<evidence type="ECO:0000313" key="6">
    <source>
        <dbReference type="Proteomes" id="UP000051494"/>
    </source>
</evidence>
<dbReference type="AlphaFoldDB" id="A0A0Q9YM03"/>
<dbReference type="PANTHER" id="PTHR33495">
    <property type="entry name" value="ANTI-SIGMA FACTOR ANTAGONIST TM_1081-RELATED-RELATED"/>
    <property type="match status" value="1"/>
</dbReference>
<dbReference type="RefSeq" id="WP_057624501.1">
    <property type="nucleotide sequence ID" value="NZ_LKHV02000001.1"/>
</dbReference>
<sequence length="113" mass="12116">MEISQDTVDGKVVVSLSGRIDSTAAVEFEEQLITIIDQGNNVMAVDFLNVQFISSAGLRVLLLAAKKVKPYGGKLHLCNMSKDVREVFDISGFSSIFDIHGSVSDAVQAIKAG</sequence>
<dbReference type="EMBL" id="LKHV02000001">
    <property type="protein sequence ID" value="MCS5707907.1"/>
    <property type="molecule type" value="Genomic_DNA"/>
</dbReference>
<dbReference type="SUPFAM" id="SSF52091">
    <property type="entry name" value="SpoIIaa-like"/>
    <property type="match status" value="1"/>
</dbReference>
<comment type="caution">
    <text evidence="4">The sequence shown here is derived from an EMBL/GenBank/DDBJ whole genome shotgun (WGS) entry which is preliminary data.</text>
</comment>
<dbReference type="PROSITE" id="PS50801">
    <property type="entry name" value="STAS"/>
    <property type="match status" value="1"/>
</dbReference>
<reference evidence="5" key="2">
    <citation type="journal article" date="2016" name="Genome Announc.">
        <title>Draft Genome Sequences of Two Novel Amoeba-Resistant Intranuclear Bacteria, 'Candidatus Berkiella cookevillensis' and 'Candidatus Berkiella aquae'.</title>
        <authorList>
            <person name="Mehari Y.T."/>
            <person name="Arivett B.A."/>
            <person name="Farone A.L."/>
            <person name="Gunderson J.H."/>
            <person name="Farone M.B."/>
        </authorList>
    </citation>
    <scope>NUCLEOTIDE SEQUENCE</scope>
    <source>
        <strain evidence="5">CC99</strain>
    </source>
</reference>
<dbReference type="CDD" id="cd07043">
    <property type="entry name" value="STAS_anti-anti-sigma_factors"/>
    <property type="match status" value="1"/>
</dbReference>
<accession>A0A0Q9YM03</accession>
<keyword evidence="6" id="KW-1185">Reference proteome</keyword>
<evidence type="ECO:0000256" key="1">
    <source>
        <dbReference type="ARBA" id="ARBA00009013"/>
    </source>
</evidence>
<dbReference type="Pfam" id="PF01740">
    <property type="entry name" value="STAS"/>
    <property type="match status" value="1"/>
</dbReference>
<feature type="domain" description="STAS" evidence="3">
    <location>
        <begin position="1"/>
        <end position="110"/>
    </location>
</feature>
<evidence type="ECO:0000256" key="2">
    <source>
        <dbReference type="RuleBase" id="RU003749"/>
    </source>
</evidence>
<evidence type="ECO:0000313" key="4">
    <source>
        <dbReference type="EMBL" id="KRG18514.1"/>
    </source>
</evidence>